<keyword evidence="2" id="KW-0732">Signal</keyword>
<keyword evidence="1" id="KW-0812">Transmembrane</keyword>
<dbReference type="OMA" id="PWRNITN"/>
<sequence>MHSIGGVLSLCSGYFATILLLIVLQCSYTAVNAYEENDKFCIRTQPMLLADIEKHVNPIDDDPNCKVLATTLTTKEKDSFMEIMCKDHGTSYKDSYYFFKLRNGELRGRGSHKDICNGVKNPLLAWVPYNMVLENFAQELNPKEQLSYIGKATDVDRAKTELCHFSHTDLVTNITSDLFACIVMIFEDNFYGQDSNINVLVEIEPLMYELRNITYLPWVNVTTSYKTLLDRSSLNNPNSEPKQIYGSVKYGFVEKVHVNVSTIYNKNLDHLPLLFEHAGAVLELNDLGIGGVDVTAKAYFGRFMDPRTSVKVEVIGQWAEHHQQFNADVFDYFGYGIKRYRNEIHRGEVTFTRIESAEPVYETPDSTHLTSITLHSGEEKKFERLEMADTENFTQTPNWDVNTYYDSHPYPGFYPWFVAGSIAVAVVLLVVVFNMVRIWSKKEEKKLYKLAASSA</sequence>
<dbReference type="EMBL" id="GAKP01014197">
    <property type="protein sequence ID" value="JAC44755.1"/>
    <property type="molecule type" value="Transcribed_RNA"/>
</dbReference>
<proteinExistence type="predicted"/>
<keyword evidence="4" id="KW-1185">Reference proteome</keyword>
<dbReference type="OrthoDB" id="7718910at2759"/>
<feature type="chain" id="PRO_5007369184" evidence="2">
    <location>
        <begin position="34"/>
        <end position="455"/>
    </location>
</feature>
<evidence type="ECO:0000313" key="3">
    <source>
        <dbReference type="EMBL" id="JAC44755.1"/>
    </source>
</evidence>
<dbReference type="EMBL" id="GAKP01014193">
    <property type="protein sequence ID" value="JAC44759.1"/>
    <property type="molecule type" value="Transcribed_RNA"/>
</dbReference>
<dbReference type="GeneID" id="105224545"/>
<keyword evidence="1" id="KW-1133">Transmembrane helix</keyword>
<evidence type="ECO:0000256" key="2">
    <source>
        <dbReference type="SAM" id="SignalP"/>
    </source>
</evidence>
<dbReference type="KEGG" id="bdr:105224545"/>
<reference evidence="3" key="1">
    <citation type="journal article" date="2014" name="BMC Genomics">
        <title>Characterizing the developmental transcriptome of the oriental fruit fly, Bactrocera dorsalis (Diptera: Tephritidae) through comparative genomic analysis with Drosophila melanogaster utilizing modENCODE datasets.</title>
        <authorList>
            <person name="Geib S.M."/>
            <person name="Calla B."/>
            <person name="Hall B."/>
            <person name="Hou S."/>
            <person name="Manoukis N.C."/>
        </authorList>
    </citation>
    <scope>NUCLEOTIDE SEQUENCE</scope>
    <source>
        <strain evidence="3">Punador</strain>
    </source>
</reference>
<feature type="signal peptide" evidence="2">
    <location>
        <begin position="1"/>
        <end position="33"/>
    </location>
</feature>
<dbReference type="RefSeq" id="XP_011200966.2">
    <property type="nucleotide sequence ID" value="XM_011202664.4"/>
</dbReference>
<dbReference type="AlphaFoldDB" id="A0A034VSH8"/>
<keyword evidence="1" id="KW-0472">Membrane</keyword>
<feature type="transmembrane region" description="Helical" evidence="1">
    <location>
        <begin position="413"/>
        <end position="436"/>
    </location>
</feature>
<gene>
    <name evidence="5" type="primary">LOC105224545</name>
</gene>
<reference evidence="5" key="2">
    <citation type="submission" date="2025-05" db="UniProtKB">
        <authorList>
            <consortium name="RefSeq"/>
        </authorList>
    </citation>
    <scope>IDENTIFICATION</scope>
    <source>
        <tissue evidence="5">Adult</tissue>
    </source>
</reference>
<evidence type="ECO:0000256" key="1">
    <source>
        <dbReference type="SAM" id="Phobius"/>
    </source>
</evidence>
<accession>A0A034VSH8</accession>
<protein>
    <submittedName>
        <fullName evidence="5">Uncharacterized protein LOC105224545</fullName>
    </submittedName>
</protein>
<evidence type="ECO:0000313" key="4">
    <source>
        <dbReference type="Proteomes" id="UP001652620"/>
    </source>
</evidence>
<dbReference type="Proteomes" id="UP001652620">
    <property type="component" value="Chromosome 3"/>
</dbReference>
<dbReference type="EMBL" id="GAKP01014195">
    <property type="protein sequence ID" value="JAC44757.1"/>
    <property type="molecule type" value="Transcribed_RNA"/>
</dbReference>
<accession>A0A6I9UTL5</accession>
<organism evidence="3">
    <name type="scientific">Bactrocera dorsalis</name>
    <name type="common">Oriental fruit fly</name>
    <name type="synonym">Dacus dorsalis</name>
    <dbReference type="NCBI Taxonomy" id="27457"/>
    <lineage>
        <taxon>Eukaryota</taxon>
        <taxon>Metazoa</taxon>
        <taxon>Ecdysozoa</taxon>
        <taxon>Arthropoda</taxon>
        <taxon>Hexapoda</taxon>
        <taxon>Insecta</taxon>
        <taxon>Pterygota</taxon>
        <taxon>Neoptera</taxon>
        <taxon>Endopterygota</taxon>
        <taxon>Diptera</taxon>
        <taxon>Brachycera</taxon>
        <taxon>Muscomorpha</taxon>
        <taxon>Tephritoidea</taxon>
        <taxon>Tephritidae</taxon>
        <taxon>Bactrocera</taxon>
        <taxon>Bactrocera</taxon>
    </lineage>
</organism>
<evidence type="ECO:0000313" key="5">
    <source>
        <dbReference type="RefSeq" id="XP_011200966.2"/>
    </source>
</evidence>
<name>A0A034VSH8_BACDO</name>